<dbReference type="InterPro" id="IPR008764">
    <property type="entry name" value="Peptidase_U57"/>
</dbReference>
<dbReference type="RefSeq" id="WP_072904366.1">
    <property type="nucleotide sequence ID" value="NZ_FRAD01000026.1"/>
</dbReference>
<dbReference type="Proteomes" id="UP000183952">
    <property type="component" value="Unassembled WGS sequence"/>
</dbReference>
<dbReference type="NCBIfam" id="TIGR02855">
    <property type="entry name" value="spore_yabG"/>
    <property type="match status" value="1"/>
</dbReference>
<evidence type="ECO:0000313" key="2">
    <source>
        <dbReference type="Proteomes" id="UP000183952"/>
    </source>
</evidence>
<dbReference type="EMBL" id="FRAD01000026">
    <property type="protein sequence ID" value="SHK40551.1"/>
    <property type="molecule type" value="Genomic_DNA"/>
</dbReference>
<dbReference type="AlphaFoldDB" id="A0A1M6S770"/>
<accession>A0A1M6S770</accession>
<dbReference type="STRING" id="1121331.SAMN02745248_02462"/>
<gene>
    <name evidence="1" type="ORF">SAMN02745248_02462</name>
</gene>
<protein>
    <submittedName>
        <fullName evidence="1">Spore coat assemly protein</fullName>
    </submittedName>
</protein>
<evidence type="ECO:0000313" key="1">
    <source>
        <dbReference type="EMBL" id="SHK40551.1"/>
    </source>
</evidence>
<name>A0A1M6S770_9CLOT</name>
<organism evidence="1 2">
    <name type="scientific">Hathewaya proteolytica DSM 3090</name>
    <dbReference type="NCBI Taxonomy" id="1121331"/>
    <lineage>
        <taxon>Bacteria</taxon>
        <taxon>Bacillati</taxon>
        <taxon>Bacillota</taxon>
        <taxon>Clostridia</taxon>
        <taxon>Eubacteriales</taxon>
        <taxon>Clostridiaceae</taxon>
        <taxon>Hathewaya</taxon>
    </lineage>
</organism>
<proteinExistence type="predicted"/>
<sequence>MEIGDFVVRKSYDKDITFKVIDIVEEDNKKIYMLKGVNLRIEADASEEDLEKVADSSTSKADIIFNEKISNSLRRVIAERDTELKMVFNAKKKETREKYREKRRSRTRGDGDIGKEISLDESKKMGFGRPGRILHIDGDPEYLEVCLKTYKQLSIEAVGKAIPEKDQPSMIVELLDEYKPDIVVITGHDGMIKHTTDYMNLENYRNTKYFVETVKKLRDYEKSYDDLVIFAGACQSCYEAILDAGANFASSPSRVLIHCLDPVLVCEKVAYTNIEKTVPIKDVIQNTITGIKGIGGLQTRGKYREGFPKSSFI</sequence>
<dbReference type="Pfam" id="PF05582">
    <property type="entry name" value="Peptidase_U57"/>
    <property type="match status" value="1"/>
</dbReference>
<dbReference type="PIRSF" id="PIRSF011575">
    <property type="entry name" value="YabG"/>
    <property type="match status" value="1"/>
</dbReference>
<dbReference type="OrthoDB" id="9785306at2"/>
<reference evidence="1 2" key="1">
    <citation type="submission" date="2016-11" db="EMBL/GenBank/DDBJ databases">
        <authorList>
            <person name="Jaros S."/>
            <person name="Januszkiewicz K."/>
            <person name="Wedrychowicz H."/>
        </authorList>
    </citation>
    <scope>NUCLEOTIDE SEQUENCE [LARGE SCALE GENOMIC DNA]</scope>
    <source>
        <strain evidence="1 2">DSM 3090</strain>
    </source>
</reference>
<keyword evidence="2" id="KW-1185">Reference proteome</keyword>